<reference evidence="1 2" key="1">
    <citation type="submission" date="2018-03" db="EMBL/GenBank/DDBJ databases">
        <title>Genomic Encyclopedia of Archaeal and Bacterial Type Strains, Phase II (KMG-II): from individual species to whole genera.</title>
        <authorList>
            <person name="Goeker M."/>
        </authorList>
    </citation>
    <scope>NUCLEOTIDE SEQUENCE [LARGE SCALE GENOMIC DNA]</scope>
    <source>
        <strain evidence="1 2">DSM 18107</strain>
    </source>
</reference>
<name>A0A2P8FZ27_9BACT</name>
<protein>
    <submittedName>
        <fullName evidence="1">Uncharacterized protein</fullName>
    </submittedName>
</protein>
<proteinExistence type="predicted"/>
<gene>
    <name evidence="1" type="ORF">CLV42_110134</name>
</gene>
<accession>A0A2P8FZ27</accession>
<organism evidence="1 2">
    <name type="scientific">Chitinophaga ginsengisoli</name>
    <dbReference type="NCBI Taxonomy" id="363837"/>
    <lineage>
        <taxon>Bacteria</taxon>
        <taxon>Pseudomonadati</taxon>
        <taxon>Bacteroidota</taxon>
        <taxon>Chitinophagia</taxon>
        <taxon>Chitinophagales</taxon>
        <taxon>Chitinophagaceae</taxon>
        <taxon>Chitinophaga</taxon>
    </lineage>
</organism>
<evidence type="ECO:0000313" key="1">
    <source>
        <dbReference type="EMBL" id="PSL26980.1"/>
    </source>
</evidence>
<dbReference type="EMBL" id="PYGK01000010">
    <property type="protein sequence ID" value="PSL26980.1"/>
    <property type="molecule type" value="Genomic_DNA"/>
</dbReference>
<evidence type="ECO:0000313" key="2">
    <source>
        <dbReference type="Proteomes" id="UP000240978"/>
    </source>
</evidence>
<dbReference type="AlphaFoldDB" id="A0A2P8FZ27"/>
<comment type="caution">
    <text evidence="1">The sequence shown here is derived from an EMBL/GenBank/DDBJ whole genome shotgun (WGS) entry which is preliminary data.</text>
</comment>
<keyword evidence="2" id="KW-1185">Reference proteome</keyword>
<dbReference type="Proteomes" id="UP000240978">
    <property type="component" value="Unassembled WGS sequence"/>
</dbReference>
<sequence length="74" mass="8532">MAQCITKLAEQNDYPESFIDEVKGWQIAYVNDRCQTVTFIVRTCVVFNSLLWLSGNIIVDHIKYPGQFSIIIFS</sequence>